<evidence type="ECO:0000313" key="12">
    <source>
        <dbReference type="EMBL" id="KAK9924821.1"/>
    </source>
</evidence>
<comment type="caution">
    <text evidence="12">The sequence shown here is derived from an EMBL/GenBank/DDBJ whole genome shotgun (WGS) entry which is preliminary data.</text>
</comment>
<dbReference type="InterPro" id="IPR024075">
    <property type="entry name" value="DNA-dir_RNA_pol_helix_hairp_sf"/>
</dbReference>
<feature type="domain" description="DNA-directed RNA polymerase N-terminal" evidence="11">
    <location>
        <begin position="186"/>
        <end position="504"/>
    </location>
</feature>
<dbReference type="GO" id="GO:0034245">
    <property type="term" value="C:mitochondrial DNA-directed RNA polymerase complex"/>
    <property type="evidence" value="ECO:0007669"/>
    <property type="project" value="TreeGrafter"/>
</dbReference>
<dbReference type="InterPro" id="IPR046950">
    <property type="entry name" value="DNA-dir_Rpol_C_phage-type"/>
</dbReference>
<dbReference type="FunFam" id="1.10.150.20:FF:000027">
    <property type="entry name" value="DNA-directed RNA polymerase"/>
    <property type="match status" value="1"/>
</dbReference>
<dbReference type="PANTHER" id="PTHR10102">
    <property type="entry name" value="DNA-DIRECTED RNA POLYMERASE, MITOCHONDRIAL"/>
    <property type="match status" value="1"/>
</dbReference>
<dbReference type="InterPro" id="IPR037159">
    <property type="entry name" value="RNA_POL_N_sf"/>
</dbReference>
<sequence>MSITQTPLSPANLSSKDFAFRNPTISPKNPSMISTTVWRSFAKQAFSRNQRLPLKPQSFSRAYSLLGLCQSSSFPENLKPLELSPCSNLVGFGGSGEISPNHTCRPSFGSVRNQVGFNGFCPKGYASVAEALSSTDVEEEVSVVDEIQELLQQMSEEERRQAQYRRRSRQARQRGMGQGKYLMLKRRQIKIETEAWEKAAKEYRELLMDMCEQKLAPNLPYMKSLFLGWFEPLCNAIAKEQDLCRQGKNKTAYGPYMDKLPADMMSVITMHKLMGLLMTGEHGSCRVVSAACTLGDAIEQEVRIHNFLERTKKKKVGKDQETGESVAVMKENEKLNKKVNNLMKKQKLQAVRRIVRGHDNSKSWTQEAKAKVGSRLIELLTQTAFIQPPANQLGDGPLDIRPAFVHTFRTVSKDAKNISRRFGVIECDPLVLKGLERTAKHMVIPYMPMLVPPLNWTGFDKGGHFFLPSYVMRIHGSKQQREAVKRAPGEQLEPVFKALDTLGNTKWRVNKRVLNVVDRIWASGGRLADLVDRNDVPLPEKPDTEDETLLKKWKWKVNSVKKENRERHSQRCDIELKLAVARKIKDEEGFYFPHNLDFRGRAYPMHPYLNHLGSDLCRGTLEFAEGRPLGKSGLRWLKIHLANLYAGGVDKLSLEGRLAFTENHLDDIFDSVDIPLEGRRWWLKAEDPFQCLAVCINLTEALRSSSPETFISHIPVHQDGSCNGLQHYAALGRDKLGAAAVNLVAGEKPADVYSGIAARVLAIMQRDAQKDPAVFPDALRARVLVNQVDRKLVKQTVMTSVYGVTYIGARDQIKRRLKERGAISDDAEIFGCACYAAKVTLTALGEMFEAARSIMSWLGDCAKIIASENQPVRWTTPLGLPVVQPYRKFGRHLIKTSLQILTLQRETEKIMVKRQRTAFPPNFVHSLDGSHMMMTAVACKKAGLNFAGVHDSYWTHACDVDKMNRILREKFVELYETPILERLLESFEQSFPALTFPPLPERGDFDLRDVLESPYFFN</sequence>
<reference evidence="12 13" key="1">
    <citation type="journal article" date="2023" name="G3 (Bethesda)">
        <title>A chromosome-length genome assembly and annotation of blackberry (Rubus argutus, cv. 'Hillquist').</title>
        <authorList>
            <person name="Bruna T."/>
            <person name="Aryal R."/>
            <person name="Dudchenko O."/>
            <person name="Sargent D.J."/>
            <person name="Mead D."/>
            <person name="Buti M."/>
            <person name="Cavallini A."/>
            <person name="Hytonen T."/>
            <person name="Andres J."/>
            <person name="Pham M."/>
            <person name="Weisz D."/>
            <person name="Mascagni F."/>
            <person name="Usai G."/>
            <person name="Natali L."/>
            <person name="Bassil N."/>
            <person name="Fernandez G.E."/>
            <person name="Lomsadze A."/>
            <person name="Armour M."/>
            <person name="Olukolu B."/>
            <person name="Poorten T."/>
            <person name="Britton C."/>
            <person name="Davik J."/>
            <person name="Ashrafi H."/>
            <person name="Aiden E.L."/>
            <person name="Borodovsky M."/>
            <person name="Worthington M."/>
        </authorList>
    </citation>
    <scope>NUCLEOTIDE SEQUENCE [LARGE SCALE GENOMIC DNA]</scope>
    <source>
        <strain evidence="12">PI 553951</strain>
    </source>
</reference>
<evidence type="ECO:0000256" key="8">
    <source>
        <dbReference type="ARBA" id="ARBA00048552"/>
    </source>
</evidence>
<keyword evidence="3 9" id="KW-0240">DNA-directed RNA polymerase</keyword>
<evidence type="ECO:0000256" key="9">
    <source>
        <dbReference type="RuleBase" id="RU003805"/>
    </source>
</evidence>
<proteinExistence type="inferred from homology"/>
<dbReference type="AlphaFoldDB" id="A0AAW1WM49"/>
<dbReference type="Gene3D" id="1.10.150.20">
    <property type="entry name" value="5' to 3' exonuclease, C-terminal subdomain"/>
    <property type="match status" value="1"/>
</dbReference>
<protein>
    <recommendedName>
        <fullName evidence="2 9">DNA-directed RNA polymerase</fullName>
        <ecNumber evidence="2 9">2.7.7.6</ecNumber>
    </recommendedName>
</protein>
<evidence type="ECO:0000256" key="1">
    <source>
        <dbReference type="ARBA" id="ARBA00009493"/>
    </source>
</evidence>
<dbReference type="InterPro" id="IPR029262">
    <property type="entry name" value="RPOL_N"/>
</dbReference>
<dbReference type="Gene3D" id="1.10.287.260">
    <property type="match status" value="1"/>
</dbReference>
<comment type="similarity">
    <text evidence="1 9">Belongs to the phage and mitochondrial RNA polymerase family.</text>
</comment>
<dbReference type="Gene3D" id="1.10.287.280">
    <property type="match status" value="1"/>
</dbReference>
<evidence type="ECO:0000256" key="7">
    <source>
        <dbReference type="ARBA" id="ARBA00023163"/>
    </source>
</evidence>
<dbReference type="FunFam" id="1.10.287.280:FF:000001">
    <property type="entry name" value="DNA-directed RNA polymerase"/>
    <property type="match status" value="1"/>
</dbReference>
<accession>A0AAW1WM49</accession>
<organism evidence="12 13">
    <name type="scientific">Rubus argutus</name>
    <name type="common">Southern blackberry</name>
    <dbReference type="NCBI Taxonomy" id="59490"/>
    <lineage>
        <taxon>Eukaryota</taxon>
        <taxon>Viridiplantae</taxon>
        <taxon>Streptophyta</taxon>
        <taxon>Embryophyta</taxon>
        <taxon>Tracheophyta</taxon>
        <taxon>Spermatophyta</taxon>
        <taxon>Magnoliopsida</taxon>
        <taxon>eudicotyledons</taxon>
        <taxon>Gunneridae</taxon>
        <taxon>Pentapetalae</taxon>
        <taxon>rosids</taxon>
        <taxon>fabids</taxon>
        <taxon>Rosales</taxon>
        <taxon>Rosaceae</taxon>
        <taxon>Rosoideae</taxon>
        <taxon>Rosoideae incertae sedis</taxon>
        <taxon>Rubus</taxon>
    </lineage>
</organism>
<keyword evidence="5 9" id="KW-0548">Nucleotidyltransferase</keyword>
<name>A0AAW1WM49_RUBAR</name>
<evidence type="ECO:0000256" key="2">
    <source>
        <dbReference type="ARBA" id="ARBA00012418"/>
    </source>
</evidence>
<dbReference type="GO" id="GO:0003899">
    <property type="term" value="F:DNA-directed RNA polymerase activity"/>
    <property type="evidence" value="ECO:0007669"/>
    <property type="project" value="UniProtKB-EC"/>
</dbReference>
<dbReference type="Pfam" id="PF14700">
    <property type="entry name" value="RPOL_N"/>
    <property type="match status" value="1"/>
</dbReference>
<comment type="function">
    <text evidence="9">DNA-dependent RNA polymerase catalyzes the transcription of DNA into RNA using the four ribonucleoside triphosphates as substrates.</text>
</comment>
<dbReference type="GO" id="GO:0006390">
    <property type="term" value="P:mitochondrial transcription"/>
    <property type="evidence" value="ECO:0007669"/>
    <property type="project" value="TreeGrafter"/>
</dbReference>
<dbReference type="PROSITE" id="PS00900">
    <property type="entry name" value="RNA_POL_PHAGE_1"/>
    <property type="match status" value="1"/>
</dbReference>
<evidence type="ECO:0000256" key="6">
    <source>
        <dbReference type="ARBA" id="ARBA00022946"/>
    </source>
</evidence>
<dbReference type="Proteomes" id="UP001457282">
    <property type="component" value="Unassembled WGS sequence"/>
</dbReference>
<dbReference type="InterPro" id="IPR002092">
    <property type="entry name" value="DNA-dir_Rpol_phage-type"/>
</dbReference>
<keyword evidence="6" id="KW-0809">Transit peptide</keyword>
<dbReference type="GO" id="GO:0003677">
    <property type="term" value="F:DNA binding"/>
    <property type="evidence" value="ECO:0007669"/>
    <property type="project" value="InterPro"/>
</dbReference>
<dbReference type="SMART" id="SM01311">
    <property type="entry name" value="RPOL_N"/>
    <property type="match status" value="1"/>
</dbReference>
<dbReference type="EC" id="2.7.7.6" evidence="2 9"/>
<dbReference type="PANTHER" id="PTHR10102:SF0">
    <property type="entry name" value="DNA-DIRECTED RNA POLYMERASE, MITOCHONDRIAL"/>
    <property type="match status" value="1"/>
</dbReference>
<dbReference type="FunFam" id="1.10.1320.10:FF:000001">
    <property type="entry name" value="DNA-directed RNA polymerase"/>
    <property type="match status" value="1"/>
</dbReference>
<dbReference type="SUPFAM" id="SSF56672">
    <property type="entry name" value="DNA/RNA polymerases"/>
    <property type="match status" value="1"/>
</dbReference>
<dbReference type="PROSITE" id="PS00489">
    <property type="entry name" value="RNA_POL_PHAGE_2"/>
    <property type="match status" value="1"/>
</dbReference>
<evidence type="ECO:0000259" key="11">
    <source>
        <dbReference type="SMART" id="SM01311"/>
    </source>
</evidence>
<comment type="catalytic activity">
    <reaction evidence="8 9">
        <text>RNA(n) + a ribonucleoside 5'-triphosphate = RNA(n+1) + diphosphate</text>
        <dbReference type="Rhea" id="RHEA:21248"/>
        <dbReference type="Rhea" id="RHEA-COMP:14527"/>
        <dbReference type="Rhea" id="RHEA-COMP:17342"/>
        <dbReference type="ChEBI" id="CHEBI:33019"/>
        <dbReference type="ChEBI" id="CHEBI:61557"/>
        <dbReference type="ChEBI" id="CHEBI:140395"/>
        <dbReference type="EC" id="2.7.7.6"/>
    </reaction>
</comment>
<evidence type="ECO:0000256" key="10">
    <source>
        <dbReference type="SAM" id="Coils"/>
    </source>
</evidence>
<evidence type="ECO:0000256" key="4">
    <source>
        <dbReference type="ARBA" id="ARBA00022679"/>
    </source>
</evidence>
<dbReference type="Gene3D" id="1.10.1320.10">
    <property type="entry name" value="DNA-directed RNA polymerase, N-terminal domain"/>
    <property type="match status" value="1"/>
</dbReference>
<evidence type="ECO:0000313" key="13">
    <source>
        <dbReference type="Proteomes" id="UP001457282"/>
    </source>
</evidence>
<dbReference type="InterPro" id="IPR043502">
    <property type="entry name" value="DNA/RNA_pol_sf"/>
</dbReference>
<evidence type="ECO:0000256" key="5">
    <source>
        <dbReference type="ARBA" id="ARBA00022695"/>
    </source>
</evidence>
<feature type="coiled-coil region" evidence="10">
    <location>
        <begin position="137"/>
        <end position="174"/>
    </location>
</feature>
<keyword evidence="7 9" id="KW-0804">Transcription</keyword>
<keyword evidence="13" id="KW-1185">Reference proteome</keyword>
<gene>
    <name evidence="12" type="ORF">M0R45_033169</name>
</gene>
<evidence type="ECO:0000256" key="3">
    <source>
        <dbReference type="ARBA" id="ARBA00022478"/>
    </source>
</evidence>
<dbReference type="Pfam" id="PF00940">
    <property type="entry name" value="RNA_pol"/>
    <property type="match status" value="1"/>
</dbReference>
<dbReference type="EMBL" id="JBEDUW010000006">
    <property type="protein sequence ID" value="KAK9924821.1"/>
    <property type="molecule type" value="Genomic_DNA"/>
</dbReference>
<dbReference type="FunFam" id="1.10.287.260:FF:000001">
    <property type="entry name" value="DNA-directed RNA polymerase"/>
    <property type="match status" value="1"/>
</dbReference>
<keyword evidence="4 9" id="KW-0808">Transferase</keyword>
<keyword evidence="10" id="KW-0175">Coiled coil</keyword>